<accession>A0A482MFT9</accession>
<dbReference type="EMBL" id="MK618716">
    <property type="protein sequence ID" value="QBQ72291.1"/>
    <property type="molecule type" value="Genomic_DNA"/>
</dbReference>
<protein>
    <submittedName>
        <fullName evidence="3">DnaD-like primosome initiator</fullName>
    </submittedName>
</protein>
<dbReference type="InterPro" id="IPR034829">
    <property type="entry name" value="DnaD-like_sf"/>
</dbReference>
<evidence type="ECO:0000313" key="3">
    <source>
        <dbReference type="EMBL" id="QBQ72291.1"/>
    </source>
</evidence>
<evidence type="ECO:0000313" key="4">
    <source>
        <dbReference type="Proteomes" id="UP000308847"/>
    </source>
</evidence>
<proteinExistence type="predicted"/>
<keyword evidence="4" id="KW-1185">Reference proteome</keyword>
<evidence type="ECO:0000259" key="2">
    <source>
        <dbReference type="Pfam" id="PF07261"/>
    </source>
</evidence>
<dbReference type="SUPFAM" id="SSF158499">
    <property type="entry name" value="DnaD domain-like"/>
    <property type="match status" value="1"/>
</dbReference>
<evidence type="ECO:0000256" key="1">
    <source>
        <dbReference type="SAM" id="MobiDB-lite"/>
    </source>
</evidence>
<dbReference type="InterPro" id="IPR006343">
    <property type="entry name" value="DnaB/C_C"/>
</dbReference>
<sequence>MNKLLIDDYPIQVLPKLAELIGLNEAIVLQQIHYWLNNSKHKYDGKTWIFNSYPEWQKQFPFWSLITIKRTIYSLEKQNLLLIGNYNKAKFDKTKWYTINYQTIEGMIRPSYQNDTTSVSKRDDGVYQNDTTNTIDYTETNKHRETDDVSKSFKYISTNLEIIQNPLKAEQLEHEIKSFKQDQFEIVKVATDYCKENNKGLNYLLTVLKNWNKEGVSDKESAENKLKPRNSKKETTDDVIAQMEKELSDD</sequence>
<gene>
    <name evidence="3" type="ORF">CPT_Sebago_055</name>
</gene>
<organism evidence="3 4">
    <name type="scientific">Staphylococcus phage Sebago</name>
    <dbReference type="NCBI Taxonomy" id="2557555"/>
    <lineage>
        <taxon>Viruses</taxon>
        <taxon>Duplodnaviria</taxon>
        <taxon>Heunggongvirae</taxon>
        <taxon>Uroviricota</taxon>
        <taxon>Caudoviricetes</taxon>
        <taxon>Azeredovirinae</taxon>
        <taxon>Phietavirus</taxon>
        <taxon>Phietavirus sebago</taxon>
    </lineage>
</organism>
<dbReference type="Proteomes" id="UP000308847">
    <property type="component" value="Segment"/>
</dbReference>
<dbReference type="Pfam" id="PF07261">
    <property type="entry name" value="DnaB_2"/>
    <property type="match status" value="1"/>
</dbReference>
<reference evidence="4" key="1">
    <citation type="submission" date="2019-03" db="EMBL/GenBank/DDBJ databases">
        <title>Complete Genome Sequence of Staphylococcus aureus Siphophage Sebago.</title>
        <authorList>
            <person name="Klotz K."/>
            <person name="Korn A."/>
            <person name="Newkirk H."/>
            <person name="Liu M."/>
            <person name="Ramsey J."/>
        </authorList>
    </citation>
    <scope>NUCLEOTIDE SEQUENCE [LARGE SCALE GENOMIC DNA]</scope>
</reference>
<dbReference type="Gene3D" id="1.10.10.630">
    <property type="entry name" value="DnaD domain-like"/>
    <property type="match status" value="1"/>
</dbReference>
<feature type="compositionally biased region" description="Basic and acidic residues" evidence="1">
    <location>
        <begin position="216"/>
        <end position="236"/>
    </location>
</feature>
<dbReference type="NCBIfam" id="TIGR01446">
    <property type="entry name" value="DnaD_dom"/>
    <property type="match status" value="1"/>
</dbReference>
<name>A0A482MFT9_9CAUD</name>
<feature type="domain" description="DnaB/C C-terminal" evidence="2">
    <location>
        <begin position="165"/>
        <end position="225"/>
    </location>
</feature>
<feature type="region of interest" description="Disordered" evidence="1">
    <location>
        <begin position="216"/>
        <end position="250"/>
    </location>
</feature>